<dbReference type="Pfam" id="PF00583">
    <property type="entry name" value="Acetyltransf_1"/>
    <property type="match status" value="1"/>
</dbReference>
<dbReference type="PROSITE" id="PS51186">
    <property type="entry name" value="GNAT"/>
    <property type="match status" value="1"/>
</dbReference>
<proteinExistence type="predicted"/>
<keyword evidence="2" id="KW-0012">Acyltransferase</keyword>
<keyword evidence="5" id="KW-1185">Reference proteome</keyword>
<gene>
    <name evidence="4" type="ORF">ACFSYJ_03880</name>
</gene>
<evidence type="ECO:0000313" key="5">
    <source>
        <dbReference type="Proteomes" id="UP001597419"/>
    </source>
</evidence>
<reference evidence="5" key="1">
    <citation type="journal article" date="2019" name="Int. J. Syst. Evol. Microbiol.">
        <title>The Global Catalogue of Microorganisms (GCM) 10K type strain sequencing project: providing services to taxonomists for standard genome sequencing and annotation.</title>
        <authorList>
            <consortium name="The Broad Institute Genomics Platform"/>
            <consortium name="The Broad Institute Genome Sequencing Center for Infectious Disease"/>
            <person name="Wu L."/>
            <person name="Ma J."/>
        </authorList>
    </citation>
    <scope>NUCLEOTIDE SEQUENCE [LARGE SCALE GENOMIC DNA]</scope>
    <source>
        <strain evidence="5">CGMCC 4.7643</strain>
    </source>
</reference>
<sequence>MTDVRLTPLDGGSLARLLEAAVADAGPLEVMPPLDGPPGWTPERRAAFLAFHRRRSLDPATAVETTWVIDVDGRAAGAARLEAAGDVVEAGIWLGRSVRGRGVGRRAMAELLDAARTGGAARFVASTTAGNAAARRLLVGMGAELAVRGDDVDATLDL</sequence>
<name>A0ABW5G978_9PSEU</name>
<evidence type="ECO:0000256" key="1">
    <source>
        <dbReference type="ARBA" id="ARBA00022679"/>
    </source>
</evidence>
<keyword evidence="1" id="KW-0808">Transferase</keyword>
<dbReference type="InterPro" id="IPR050832">
    <property type="entry name" value="Bact_Acetyltransf"/>
</dbReference>
<feature type="domain" description="N-acetyltransferase" evidence="3">
    <location>
        <begin position="15"/>
        <end position="158"/>
    </location>
</feature>
<dbReference type="Proteomes" id="UP001597419">
    <property type="component" value="Unassembled WGS sequence"/>
</dbReference>
<dbReference type="EMBL" id="JBHUKU010000002">
    <property type="protein sequence ID" value="MFD2457721.1"/>
    <property type="molecule type" value="Genomic_DNA"/>
</dbReference>
<evidence type="ECO:0000259" key="3">
    <source>
        <dbReference type="PROSITE" id="PS51186"/>
    </source>
</evidence>
<dbReference type="InterPro" id="IPR016181">
    <property type="entry name" value="Acyl_CoA_acyltransferase"/>
</dbReference>
<comment type="caution">
    <text evidence="4">The sequence shown here is derived from an EMBL/GenBank/DDBJ whole genome shotgun (WGS) entry which is preliminary data.</text>
</comment>
<protein>
    <submittedName>
        <fullName evidence="4">GNAT family protein</fullName>
    </submittedName>
</protein>
<dbReference type="RefSeq" id="WP_345389292.1">
    <property type="nucleotide sequence ID" value="NZ_BAABHG010000003.1"/>
</dbReference>
<organism evidence="4 5">
    <name type="scientific">Amycolatopsis samaneae</name>
    <dbReference type="NCBI Taxonomy" id="664691"/>
    <lineage>
        <taxon>Bacteria</taxon>
        <taxon>Bacillati</taxon>
        <taxon>Actinomycetota</taxon>
        <taxon>Actinomycetes</taxon>
        <taxon>Pseudonocardiales</taxon>
        <taxon>Pseudonocardiaceae</taxon>
        <taxon>Amycolatopsis</taxon>
    </lineage>
</organism>
<dbReference type="Gene3D" id="3.40.630.30">
    <property type="match status" value="1"/>
</dbReference>
<evidence type="ECO:0000256" key="2">
    <source>
        <dbReference type="ARBA" id="ARBA00023315"/>
    </source>
</evidence>
<dbReference type="PANTHER" id="PTHR43877">
    <property type="entry name" value="AMINOALKYLPHOSPHONATE N-ACETYLTRANSFERASE-RELATED-RELATED"/>
    <property type="match status" value="1"/>
</dbReference>
<dbReference type="SUPFAM" id="SSF55729">
    <property type="entry name" value="Acyl-CoA N-acyltransferases (Nat)"/>
    <property type="match status" value="1"/>
</dbReference>
<evidence type="ECO:0000313" key="4">
    <source>
        <dbReference type="EMBL" id="MFD2457721.1"/>
    </source>
</evidence>
<dbReference type="InterPro" id="IPR000182">
    <property type="entry name" value="GNAT_dom"/>
</dbReference>
<accession>A0ABW5G978</accession>